<evidence type="ECO:0000313" key="1">
    <source>
        <dbReference type="EMBL" id="BAB52170.1"/>
    </source>
</evidence>
<protein>
    <submittedName>
        <fullName evidence="1">Msl5784 protein</fullName>
    </submittedName>
</protein>
<proteinExistence type="predicted"/>
<reference evidence="1 2" key="1">
    <citation type="journal article" date="2000" name="DNA Res.">
        <title>Complete genome structure of the nitrogen-fixing symbiotic bacterium Mesorhizobium loti.</title>
        <authorList>
            <person name="Kaneko T."/>
            <person name="Nakamura Y."/>
            <person name="Sato S."/>
            <person name="Asamizu E."/>
            <person name="Kato T."/>
            <person name="Sasamoto S."/>
            <person name="Watanabe A."/>
            <person name="Idesawa K."/>
            <person name="Ishikawa A."/>
            <person name="Kawashima K."/>
            <person name="Kimura T."/>
            <person name="Kishida Y."/>
            <person name="Kiyokawa C."/>
            <person name="Kohara M."/>
            <person name="Matsumoto M."/>
            <person name="Matsuno A."/>
            <person name="Mochizuki Y."/>
            <person name="Nakayama S."/>
            <person name="Nakazaki N."/>
            <person name="Shimpo S."/>
            <person name="Sugimoto M."/>
            <person name="Takeuchi C."/>
            <person name="Yamada M."/>
            <person name="Tabata S."/>
        </authorList>
    </citation>
    <scope>NUCLEOTIDE SEQUENCE [LARGE SCALE GENOMIC DNA]</scope>
    <source>
        <strain evidence="2">LMG 29417 / CECT 9101 / MAFF 303099</strain>
    </source>
</reference>
<name>Q98B02_RHILO</name>
<evidence type="ECO:0000313" key="2">
    <source>
        <dbReference type="Proteomes" id="UP000000552"/>
    </source>
</evidence>
<gene>
    <name evidence="1" type="ordered locus">msl5784</name>
</gene>
<dbReference type="AlphaFoldDB" id="Q98B02"/>
<dbReference type="HOGENOM" id="CLU_2540232_0_0_5"/>
<dbReference type="EMBL" id="BA000012">
    <property type="protein sequence ID" value="BAB52170.1"/>
    <property type="molecule type" value="Genomic_DNA"/>
</dbReference>
<organism evidence="1 2">
    <name type="scientific">Mesorhizobium japonicum (strain LMG 29417 / CECT 9101 / MAFF 303099)</name>
    <name type="common">Mesorhizobium loti (strain MAFF 303099)</name>
    <dbReference type="NCBI Taxonomy" id="266835"/>
    <lineage>
        <taxon>Bacteria</taxon>
        <taxon>Pseudomonadati</taxon>
        <taxon>Pseudomonadota</taxon>
        <taxon>Alphaproteobacteria</taxon>
        <taxon>Hyphomicrobiales</taxon>
        <taxon>Phyllobacteriaceae</taxon>
        <taxon>Mesorhizobium</taxon>
    </lineage>
</organism>
<accession>Q98B02</accession>
<dbReference type="Proteomes" id="UP000000552">
    <property type="component" value="Chromosome"/>
</dbReference>
<dbReference type="KEGG" id="mlo:msl5784"/>
<sequence length="83" mass="9494">MSWMDGALFGDRTNPQKYFVGIFVGPRSYCSMPRRLKTNSNFLYLDSASDEAKAFMAIGESFAKHETVKHSSHEYLRDTVHVN</sequence>